<dbReference type="Gene3D" id="1.10.10.10">
    <property type="entry name" value="Winged helix-like DNA-binding domain superfamily/Winged helix DNA-binding domain"/>
    <property type="match status" value="1"/>
</dbReference>
<sequence>MPPSEQPNSPSIPAVLRNTVTSPYAWQRMRHFAAASSFPSMHEAARALSIHRSTLVNRINQLEGDLGQPLLERATRGRAMKLTRFGKRVIAAINKIPAEEMTRP</sequence>
<reference evidence="3 4" key="1">
    <citation type="submission" date="2024-09" db="EMBL/GenBank/DDBJ databases">
        <authorList>
            <person name="Sun Q."/>
            <person name="Mori K."/>
        </authorList>
    </citation>
    <scope>NUCLEOTIDE SEQUENCE [LARGE SCALE GENOMIC DNA]</scope>
    <source>
        <strain evidence="3 4">JCM 6917</strain>
    </source>
</reference>
<dbReference type="InterPro" id="IPR036390">
    <property type="entry name" value="WH_DNA-bd_sf"/>
</dbReference>
<accession>A0ABV5MTF4</accession>
<evidence type="ECO:0000313" key="3">
    <source>
        <dbReference type="EMBL" id="MFB9461287.1"/>
    </source>
</evidence>
<proteinExistence type="inferred from homology"/>
<dbReference type="Pfam" id="PF00126">
    <property type="entry name" value="HTH_1"/>
    <property type="match status" value="1"/>
</dbReference>
<comment type="caution">
    <text evidence="3">The sequence shown here is derived from an EMBL/GenBank/DDBJ whole genome shotgun (WGS) entry which is preliminary data.</text>
</comment>
<dbReference type="InterPro" id="IPR000847">
    <property type="entry name" value="LysR_HTH_N"/>
</dbReference>
<feature type="domain" description="HTH lysR-type" evidence="2">
    <location>
        <begin position="40"/>
        <end position="83"/>
    </location>
</feature>
<dbReference type="InterPro" id="IPR036388">
    <property type="entry name" value="WH-like_DNA-bd_sf"/>
</dbReference>
<dbReference type="SUPFAM" id="SSF46785">
    <property type="entry name" value="Winged helix' DNA-binding domain"/>
    <property type="match status" value="1"/>
</dbReference>
<protein>
    <submittedName>
        <fullName evidence="3">LysR family transcriptional regulator</fullName>
    </submittedName>
</protein>
<dbReference type="Proteomes" id="UP001589709">
    <property type="component" value="Unassembled WGS sequence"/>
</dbReference>
<evidence type="ECO:0000256" key="1">
    <source>
        <dbReference type="ARBA" id="ARBA00009437"/>
    </source>
</evidence>
<organism evidence="3 4">
    <name type="scientific">Streptomyces cinereospinus</name>
    <dbReference type="NCBI Taxonomy" id="285561"/>
    <lineage>
        <taxon>Bacteria</taxon>
        <taxon>Bacillati</taxon>
        <taxon>Actinomycetota</taxon>
        <taxon>Actinomycetes</taxon>
        <taxon>Kitasatosporales</taxon>
        <taxon>Streptomycetaceae</taxon>
        <taxon>Streptomyces</taxon>
    </lineage>
</organism>
<gene>
    <name evidence="3" type="ORF">ACFF45_00695</name>
</gene>
<dbReference type="RefSeq" id="WP_381340384.1">
    <property type="nucleotide sequence ID" value="NZ_JBHMCY010000001.1"/>
</dbReference>
<dbReference type="EMBL" id="JBHMCY010000001">
    <property type="protein sequence ID" value="MFB9461287.1"/>
    <property type="molecule type" value="Genomic_DNA"/>
</dbReference>
<dbReference type="PROSITE" id="PS50931">
    <property type="entry name" value="HTH_LYSR"/>
    <property type="match status" value="1"/>
</dbReference>
<name>A0ABV5MTF4_9ACTN</name>
<dbReference type="InterPro" id="IPR058163">
    <property type="entry name" value="LysR-type_TF_proteobact-type"/>
</dbReference>
<keyword evidence="4" id="KW-1185">Reference proteome</keyword>
<dbReference type="PANTHER" id="PTHR30537:SF5">
    <property type="entry name" value="HTH-TYPE TRANSCRIPTIONAL ACTIVATOR TTDR-RELATED"/>
    <property type="match status" value="1"/>
</dbReference>
<comment type="similarity">
    <text evidence="1">Belongs to the LysR transcriptional regulatory family.</text>
</comment>
<evidence type="ECO:0000313" key="4">
    <source>
        <dbReference type="Proteomes" id="UP001589709"/>
    </source>
</evidence>
<evidence type="ECO:0000259" key="2">
    <source>
        <dbReference type="PROSITE" id="PS50931"/>
    </source>
</evidence>
<dbReference type="PANTHER" id="PTHR30537">
    <property type="entry name" value="HTH-TYPE TRANSCRIPTIONAL REGULATOR"/>
    <property type="match status" value="1"/>
</dbReference>